<dbReference type="EMBL" id="CAJHJT010000023">
    <property type="protein sequence ID" value="CAD7000950.1"/>
    <property type="molecule type" value="Genomic_DNA"/>
</dbReference>
<protein>
    <submittedName>
        <fullName evidence="1">(Mediterranean fruit fly) hypothetical protein</fullName>
    </submittedName>
</protein>
<sequence length="127" mass="14491">MKCVAEYKKRIDMRLRIYNGTISTNDEPQQQPAKLYICDAGENEKDAIRLTVGGGILEVGDLDENIAGEIERWLQDAEATTPSTWNNTPGDQPLSEALIDDIEAHIRPLQRRMRRSFKRLIEGTSYR</sequence>
<evidence type="ECO:0000313" key="1">
    <source>
        <dbReference type="EMBL" id="CAD7000950.1"/>
    </source>
</evidence>
<reference evidence="1" key="1">
    <citation type="submission" date="2020-11" db="EMBL/GenBank/DDBJ databases">
        <authorList>
            <person name="Whitehead M."/>
        </authorList>
    </citation>
    <scope>NUCLEOTIDE SEQUENCE</scope>
    <source>
        <strain evidence="1">EGII</strain>
    </source>
</reference>
<name>A0A811UPY3_CERCA</name>
<dbReference type="Proteomes" id="UP000606786">
    <property type="component" value="Unassembled WGS sequence"/>
</dbReference>
<proteinExistence type="predicted"/>
<organism evidence="1 2">
    <name type="scientific">Ceratitis capitata</name>
    <name type="common">Mediterranean fruit fly</name>
    <name type="synonym">Tephritis capitata</name>
    <dbReference type="NCBI Taxonomy" id="7213"/>
    <lineage>
        <taxon>Eukaryota</taxon>
        <taxon>Metazoa</taxon>
        <taxon>Ecdysozoa</taxon>
        <taxon>Arthropoda</taxon>
        <taxon>Hexapoda</taxon>
        <taxon>Insecta</taxon>
        <taxon>Pterygota</taxon>
        <taxon>Neoptera</taxon>
        <taxon>Endopterygota</taxon>
        <taxon>Diptera</taxon>
        <taxon>Brachycera</taxon>
        <taxon>Muscomorpha</taxon>
        <taxon>Tephritoidea</taxon>
        <taxon>Tephritidae</taxon>
        <taxon>Ceratitis</taxon>
        <taxon>Ceratitis</taxon>
    </lineage>
</organism>
<gene>
    <name evidence="1" type="ORF">CCAP1982_LOCUS9423</name>
</gene>
<evidence type="ECO:0000313" key="2">
    <source>
        <dbReference type="Proteomes" id="UP000606786"/>
    </source>
</evidence>
<dbReference type="AlphaFoldDB" id="A0A811UPY3"/>
<keyword evidence="2" id="KW-1185">Reference proteome</keyword>
<comment type="caution">
    <text evidence="1">The sequence shown here is derived from an EMBL/GenBank/DDBJ whole genome shotgun (WGS) entry which is preliminary data.</text>
</comment>
<accession>A0A811UPY3</accession>